<proteinExistence type="predicted"/>
<dbReference type="InterPro" id="IPR052954">
    <property type="entry name" value="GPCR-Ligand_Int"/>
</dbReference>
<evidence type="ECO:0000259" key="6">
    <source>
        <dbReference type="PROSITE" id="PS50262"/>
    </source>
</evidence>
<organism evidence="8 9">
    <name type="scientific">Didymodactylos carnosus</name>
    <dbReference type="NCBI Taxonomy" id="1234261"/>
    <lineage>
        <taxon>Eukaryota</taxon>
        <taxon>Metazoa</taxon>
        <taxon>Spiralia</taxon>
        <taxon>Gnathifera</taxon>
        <taxon>Rotifera</taxon>
        <taxon>Eurotatoria</taxon>
        <taxon>Bdelloidea</taxon>
        <taxon>Philodinida</taxon>
        <taxon>Philodinidae</taxon>
        <taxon>Didymodactylos</taxon>
    </lineage>
</organism>
<sequence>MSNSLFRHSFKHDSSIDIIAINLCQNQSSTTLIDEIEEKINVIVPFLVVTGIIGNLLSIITFSKKKLRSLSCGCYLLLVAIADTFALIIISRPYFFKIFNNVHHLESSILCGFHLFFTKIFDELSPWLLVFVACNRLVLTKFPRNHRCFQTSKSAVLSTLLLILFFILLNIHL</sequence>
<evidence type="ECO:0000256" key="2">
    <source>
        <dbReference type="ARBA" id="ARBA00022692"/>
    </source>
</evidence>
<dbReference type="SUPFAM" id="SSF81321">
    <property type="entry name" value="Family A G protein-coupled receptor-like"/>
    <property type="match status" value="1"/>
</dbReference>
<dbReference type="InterPro" id="IPR019427">
    <property type="entry name" value="7TM_GPCR_serpentine_rcpt_Srw"/>
</dbReference>
<dbReference type="PANTHER" id="PTHR46641">
    <property type="entry name" value="FMRFAMIDE RECEPTOR-RELATED"/>
    <property type="match status" value="1"/>
</dbReference>
<dbReference type="InterPro" id="IPR017452">
    <property type="entry name" value="GPCR_Rhodpsn_7TM"/>
</dbReference>
<protein>
    <recommendedName>
        <fullName evidence="6">G-protein coupled receptors family 1 profile domain-containing protein</fullName>
    </recommendedName>
</protein>
<accession>A0A8S2V3P0</accession>
<dbReference type="PROSITE" id="PS50262">
    <property type="entry name" value="G_PROTEIN_RECEP_F1_2"/>
    <property type="match status" value="1"/>
</dbReference>
<comment type="caution">
    <text evidence="8">The sequence shown here is derived from an EMBL/GenBank/DDBJ whole genome shotgun (WGS) entry which is preliminary data.</text>
</comment>
<comment type="subcellular location">
    <subcellularLocation>
        <location evidence="1">Membrane</location>
    </subcellularLocation>
</comment>
<feature type="transmembrane region" description="Helical" evidence="5">
    <location>
        <begin position="154"/>
        <end position="172"/>
    </location>
</feature>
<evidence type="ECO:0000313" key="8">
    <source>
        <dbReference type="EMBL" id="CAF4366112.1"/>
    </source>
</evidence>
<name>A0A8S2V3P0_9BILA</name>
<feature type="non-terminal residue" evidence="8">
    <location>
        <position position="173"/>
    </location>
</feature>
<keyword evidence="3 5" id="KW-1133">Transmembrane helix</keyword>
<evidence type="ECO:0000313" key="7">
    <source>
        <dbReference type="EMBL" id="CAF1571266.1"/>
    </source>
</evidence>
<evidence type="ECO:0000256" key="3">
    <source>
        <dbReference type="ARBA" id="ARBA00022989"/>
    </source>
</evidence>
<feature type="transmembrane region" description="Helical" evidence="5">
    <location>
        <begin position="42"/>
        <end position="62"/>
    </location>
</feature>
<dbReference type="AlphaFoldDB" id="A0A8S2V3P0"/>
<reference evidence="8" key="1">
    <citation type="submission" date="2021-02" db="EMBL/GenBank/DDBJ databases">
        <authorList>
            <person name="Nowell W R."/>
        </authorList>
    </citation>
    <scope>NUCLEOTIDE SEQUENCE</scope>
</reference>
<dbReference type="GO" id="GO:0016020">
    <property type="term" value="C:membrane"/>
    <property type="evidence" value="ECO:0007669"/>
    <property type="project" value="UniProtKB-SubCell"/>
</dbReference>
<dbReference type="Proteomes" id="UP000682733">
    <property type="component" value="Unassembled WGS sequence"/>
</dbReference>
<evidence type="ECO:0000256" key="4">
    <source>
        <dbReference type="ARBA" id="ARBA00023136"/>
    </source>
</evidence>
<dbReference type="EMBL" id="CAJOBA010066660">
    <property type="protein sequence ID" value="CAF4366112.1"/>
    <property type="molecule type" value="Genomic_DNA"/>
</dbReference>
<feature type="transmembrane region" description="Helical" evidence="5">
    <location>
        <begin position="74"/>
        <end position="95"/>
    </location>
</feature>
<evidence type="ECO:0000256" key="5">
    <source>
        <dbReference type="SAM" id="Phobius"/>
    </source>
</evidence>
<dbReference type="EMBL" id="CAJNOK010043848">
    <property type="protein sequence ID" value="CAF1571266.1"/>
    <property type="molecule type" value="Genomic_DNA"/>
</dbReference>
<evidence type="ECO:0000256" key="1">
    <source>
        <dbReference type="ARBA" id="ARBA00004370"/>
    </source>
</evidence>
<dbReference type="GO" id="GO:0008528">
    <property type="term" value="F:G protein-coupled peptide receptor activity"/>
    <property type="evidence" value="ECO:0007669"/>
    <property type="project" value="InterPro"/>
</dbReference>
<keyword evidence="4 5" id="KW-0472">Membrane</keyword>
<feature type="domain" description="G-protein coupled receptors family 1 profile" evidence="6">
    <location>
        <begin position="54"/>
        <end position="173"/>
    </location>
</feature>
<dbReference type="Pfam" id="PF10324">
    <property type="entry name" value="7TM_GPCR_Srw"/>
    <property type="match status" value="1"/>
</dbReference>
<dbReference type="Gene3D" id="1.20.1070.10">
    <property type="entry name" value="Rhodopsin 7-helix transmembrane proteins"/>
    <property type="match status" value="1"/>
</dbReference>
<dbReference type="PANTHER" id="PTHR46641:SF25">
    <property type="entry name" value="CNMAMIDE RECEPTOR-RELATED"/>
    <property type="match status" value="1"/>
</dbReference>
<keyword evidence="2 5" id="KW-0812">Transmembrane</keyword>
<gene>
    <name evidence="7" type="ORF">OVA965_LOCUS40375</name>
    <name evidence="8" type="ORF">TMI583_LOCUS41807</name>
</gene>
<evidence type="ECO:0000313" key="9">
    <source>
        <dbReference type="Proteomes" id="UP000682733"/>
    </source>
</evidence>
<dbReference type="Proteomes" id="UP000677228">
    <property type="component" value="Unassembled WGS sequence"/>
</dbReference>